<organism evidence="1 2">
    <name type="scientific">Pluteus cervinus</name>
    <dbReference type="NCBI Taxonomy" id="181527"/>
    <lineage>
        <taxon>Eukaryota</taxon>
        <taxon>Fungi</taxon>
        <taxon>Dikarya</taxon>
        <taxon>Basidiomycota</taxon>
        <taxon>Agaricomycotina</taxon>
        <taxon>Agaricomycetes</taxon>
        <taxon>Agaricomycetidae</taxon>
        <taxon>Agaricales</taxon>
        <taxon>Pluteineae</taxon>
        <taxon>Pluteaceae</taxon>
        <taxon>Pluteus</taxon>
    </lineage>
</organism>
<sequence length="612" mass="69072">MMTQNMVLIPAQDMQIRSWNEPGIVHPESFSEAIDIASKNQLTPEARERIMNEVLDPTSGIDLVSLLQQVRDFEHPLGLSQKAAVRTCFESCQDDIQNLKTQISGAISTISRIGRELSEASCRLVKRSKDLCAIQILFTENQHLPQDILEQIFLQTIHPNDQLKLRSRCPSLQLGAVCHRWRAIIHSMSAMWDIVHIHPSSPSSIELAKLWLNRSRRPSVILYPCGNLVRVVTSSAFAFLHEASKRFRKLCFLEGWDYTTVRPLFVNAQSEKLEELVFRSQRQLPEIRVPHLGRLFFAGGSNLCPGLTSSSVHLKQLTVLGITSPVHPYLLLFILSQFPGLHQLCILLDACRPREGNRITHPIIHLNLRYLGIADMSRGSGVIQNNLLDNITFPNLDTMEYRSVRGDGVPPHWLCTHPLLHRLQRFTFADLMEVESEAILTNLLPQMPSLQHLCFIADRNGIGSALQVLASIPSQSGEGPPLVPLLRHLTIGSDAAFKGLDKFTPEFQQLIRAWSHPDTVSNPQDPLPTHTLTRLQIHYWGRSGIDFSCDHKKPQLFDRLLGISPRLTIQFTGESTALASDPAFQFYPKPFSDQQRYYVMGNDGSWKLGSLL</sequence>
<dbReference type="EMBL" id="ML208427">
    <property type="protein sequence ID" value="TFK65736.1"/>
    <property type="molecule type" value="Genomic_DNA"/>
</dbReference>
<keyword evidence="2" id="KW-1185">Reference proteome</keyword>
<evidence type="ECO:0000313" key="1">
    <source>
        <dbReference type="EMBL" id="TFK65736.1"/>
    </source>
</evidence>
<gene>
    <name evidence="1" type="ORF">BDN72DRAFT_962294</name>
</gene>
<evidence type="ECO:0000313" key="2">
    <source>
        <dbReference type="Proteomes" id="UP000308600"/>
    </source>
</evidence>
<accession>A0ACD3AJ50</accession>
<proteinExistence type="predicted"/>
<dbReference type="Proteomes" id="UP000308600">
    <property type="component" value="Unassembled WGS sequence"/>
</dbReference>
<protein>
    <submittedName>
        <fullName evidence="1">Uncharacterized protein</fullName>
    </submittedName>
</protein>
<name>A0ACD3AJ50_9AGAR</name>
<reference evidence="1 2" key="1">
    <citation type="journal article" date="2019" name="Nat. Ecol. Evol.">
        <title>Megaphylogeny resolves global patterns of mushroom evolution.</title>
        <authorList>
            <person name="Varga T."/>
            <person name="Krizsan K."/>
            <person name="Foldi C."/>
            <person name="Dima B."/>
            <person name="Sanchez-Garcia M."/>
            <person name="Sanchez-Ramirez S."/>
            <person name="Szollosi G.J."/>
            <person name="Szarkandi J.G."/>
            <person name="Papp V."/>
            <person name="Albert L."/>
            <person name="Andreopoulos W."/>
            <person name="Angelini C."/>
            <person name="Antonin V."/>
            <person name="Barry K.W."/>
            <person name="Bougher N.L."/>
            <person name="Buchanan P."/>
            <person name="Buyck B."/>
            <person name="Bense V."/>
            <person name="Catcheside P."/>
            <person name="Chovatia M."/>
            <person name="Cooper J."/>
            <person name="Damon W."/>
            <person name="Desjardin D."/>
            <person name="Finy P."/>
            <person name="Geml J."/>
            <person name="Haridas S."/>
            <person name="Hughes K."/>
            <person name="Justo A."/>
            <person name="Karasinski D."/>
            <person name="Kautmanova I."/>
            <person name="Kiss B."/>
            <person name="Kocsube S."/>
            <person name="Kotiranta H."/>
            <person name="LaButti K.M."/>
            <person name="Lechner B.E."/>
            <person name="Liimatainen K."/>
            <person name="Lipzen A."/>
            <person name="Lukacs Z."/>
            <person name="Mihaltcheva S."/>
            <person name="Morgado L.N."/>
            <person name="Niskanen T."/>
            <person name="Noordeloos M.E."/>
            <person name="Ohm R.A."/>
            <person name="Ortiz-Santana B."/>
            <person name="Ovrebo C."/>
            <person name="Racz N."/>
            <person name="Riley R."/>
            <person name="Savchenko A."/>
            <person name="Shiryaev A."/>
            <person name="Soop K."/>
            <person name="Spirin V."/>
            <person name="Szebenyi C."/>
            <person name="Tomsovsky M."/>
            <person name="Tulloss R.E."/>
            <person name="Uehling J."/>
            <person name="Grigoriev I.V."/>
            <person name="Vagvolgyi C."/>
            <person name="Papp T."/>
            <person name="Martin F.M."/>
            <person name="Miettinen O."/>
            <person name="Hibbett D.S."/>
            <person name="Nagy L.G."/>
        </authorList>
    </citation>
    <scope>NUCLEOTIDE SEQUENCE [LARGE SCALE GENOMIC DNA]</scope>
    <source>
        <strain evidence="1 2">NL-1719</strain>
    </source>
</reference>